<name>A0A9P8HU18_9PEZI</name>
<feature type="region of interest" description="Disordered" evidence="7">
    <location>
        <begin position="654"/>
        <end position="705"/>
    </location>
</feature>
<feature type="region of interest" description="Disordered" evidence="7">
    <location>
        <begin position="172"/>
        <end position="210"/>
    </location>
</feature>
<evidence type="ECO:0000313" key="8">
    <source>
        <dbReference type="EMBL" id="KAH0533874.1"/>
    </source>
</evidence>
<dbReference type="Proteomes" id="UP000698800">
    <property type="component" value="Unassembled WGS sequence"/>
</dbReference>
<dbReference type="PANTHER" id="PTHR17039">
    <property type="entry name" value="U3 SMALL NUCLEOLAR RIBONUCLEOPROTEIN PROTEIN MPP10"/>
    <property type="match status" value="1"/>
</dbReference>
<dbReference type="AlphaFoldDB" id="A0A9P8HU18"/>
<proteinExistence type="inferred from homology"/>
<evidence type="ECO:0000256" key="5">
    <source>
        <dbReference type="ARBA" id="ARBA00023274"/>
    </source>
</evidence>
<keyword evidence="2" id="KW-0690">Ribosome biogenesis</keyword>
<feature type="compositionally biased region" description="Acidic residues" evidence="7">
    <location>
        <begin position="304"/>
        <end position="314"/>
    </location>
</feature>
<accession>A0A9P8HU18</accession>
<evidence type="ECO:0000256" key="4">
    <source>
        <dbReference type="ARBA" id="ARBA00023242"/>
    </source>
</evidence>
<evidence type="ECO:0000256" key="1">
    <source>
        <dbReference type="ARBA" id="ARBA00004604"/>
    </source>
</evidence>
<sequence>MAGGSFSSTTSTSHTLSGDTPHALLLDLHPTSRSVLISALSASPQTFLQPPQSLHAAALVLAKAYLDPLAATVTEAQLQRQSEARKKRKRGEDGVASDRILQLNKLYLDGFNIGQVWEQARRVLNAAADELERQLPDVLRDGDRALPGPALKDGVGGGRALEAIRFDADGFEIGSSNDGLDGGEAERERGDGAPSQNTQQGDSTGEDDGLEDAEDLDLEALEGIGSDGASSGGEEQAEEEFIEDPHGLNDGFFSIDQFNKQTEFLERQDAIGDPGAESGEEEIDWDADLALMAKPVSASKGDAGENESEDEEDGPTFGDADSTKEDSDDEMDPGLDGAAGMGENTNDIKYKDFFAPPARKACRMGRNLAIKKSRRDDGRVEVDDERDMQRTIEAVRRDLFEDELSNGESDDGDEPEPLDPGDPKSRRSAHERRQAKLAEEIRKLEAENVAKRQWTLSGEARANDRPLNSLLEEDLEFERTGKPVPVITAEVSESIEEMIKRRIVNQEFDEVIRRRPEALGKPSGIRRGGFELDDSKPQQSLAEMYEEEHLRKADPDNYRDKNDERLRKQHEEIKKLWADISGKLDSLSSWHYKPKPAQPTVSIVADVPTITMEDAQPTAAGGSAGDLGGSSMLAPQEVYTPGKATVGAGEIATKSKAPVAKVEMSREQKLRRRRREKERLRKGIASGNGGGGKRVEGKGAGAGAKRDVVGELKRGGVKVIGKRGEVRDVEGRVVRERKGLSGAGGLKL</sequence>
<keyword evidence="9" id="KW-1185">Reference proteome</keyword>
<evidence type="ECO:0000256" key="3">
    <source>
        <dbReference type="ARBA" id="ARBA00022552"/>
    </source>
</evidence>
<dbReference type="GO" id="GO:0034457">
    <property type="term" value="C:Mpp10 complex"/>
    <property type="evidence" value="ECO:0007669"/>
    <property type="project" value="InterPro"/>
</dbReference>
<dbReference type="PANTHER" id="PTHR17039:SF0">
    <property type="entry name" value="U3 SMALL NUCLEOLAR RIBONUCLEOPROTEIN PROTEIN MPP10"/>
    <property type="match status" value="1"/>
</dbReference>
<dbReference type="GO" id="GO:0032040">
    <property type="term" value="C:small-subunit processome"/>
    <property type="evidence" value="ECO:0007669"/>
    <property type="project" value="TreeGrafter"/>
</dbReference>
<evidence type="ECO:0000256" key="7">
    <source>
        <dbReference type="SAM" id="MobiDB-lite"/>
    </source>
</evidence>
<dbReference type="GO" id="GO:0006364">
    <property type="term" value="P:rRNA processing"/>
    <property type="evidence" value="ECO:0007669"/>
    <property type="project" value="UniProtKB-KW"/>
</dbReference>
<feature type="region of interest" description="Disordered" evidence="7">
    <location>
        <begin position="365"/>
        <end position="435"/>
    </location>
</feature>
<feature type="region of interest" description="Disordered" evidence="7">
    <location>
        <begin position="271"/>
        <end position="348"/>
    </location>
</feature>
<feature type="compositionally biased region" description="Basic residues" evidence="7">
    <location>
        <begin position="669"/>
        <end position="682"/>
    </location>
</feature>
<comment type="caution">
    <text evidence="8">The sequence shown here is derived from an EMBL/GenBank/DDBJ whole genome shotgun (WGS) entry which is preliminary data.</text>
</comment>
<evidence type="ECO:0000256" key="6">
    <source>
        <dbReference type="ARBA" id="ARBA00029455"/>
    </source>
</evidence>
<feature type="compositionally biased region" description="Gly residues" evidence="7">
    <location>
        <begin position="686"/>
        <end position="702"/>
    </location>
</feature>
<dbReference type="GO" id="GO:0005732">
    <property type="term" value="C:sno(s)RNA-containing ribonucleoprotein complex"/>
    <property type="evidence" value="ECO:0007669"/>
    <property type="project" value="InterPro"/>
</dbReference>
<keyword evidence="5" id="KW-0687">Ribonucleoprotein</keyword>
<feature type="compositionally biased region" description="Acidic residues" evidence="7">
    <location>
        <begin position="278"/>
        <end position="287"/>
    </location>
</feature>
<reference evidence="8" key="1">
    <citation type="submission" date="2021-03" db="EMBL/GenBank/DDBJ databases">
        <title>Comparative genomics and phylogenomic investigation of the class Geoglossomycetes provide insights into ecological specialization and systematics.</title>
        <authorList>
            <person name="Melie T."/>
            <person name="Pirro S."/>
            <person name="Miller A.N."/>
            <person name="Quandt A."/>
        </authorList>
    </citation>
    <scope>NUCLEOTIDE SEQUENCE</scope>
    <source>
        <strain evidence="8">GBOQ0MN5Z8</strain>
    </source>
</reference>
<dbReference type="Pfam" id="PF04006">
    <property type="entry name" value="Mpp10"/>
    <property type="match status" value="1"/>
</dbReference>
<feature type="compositionally biased region" description="Low complexity" evidence="7">
    <location>
        <begin position="223"/>
        <end position="234"/>
    </location>
</feature>
<feature type="region of interest" description="Disordered" evidence="7">
    <location>
        <begin position="448"/>
        <end position="469"/>
    </location>
</feature>
<feature type="region of interest" description="Disordered" evidence="7">
    <location>
        <begin position="223"/>
        <end position="253"/>
    </location>
</feature>
<comment type="similarity">
    <text evidence="6">Belongs to the MPP10 family.</text>
</comment>
<evidence type="ECO:0000313" key="9">
    <source>
        <dbReference type="Proteomes" id="UP000698800"/>
    </source>
</evidence>
<feature type="compositionally biased region" description="Basic and acidic residues" evidence="7">
    <location>
        <begin position="374"/>
        <end position="399"/>
    </location>
</feature>
<gene>
    <name evidence="8" type="ORF">FGG08_007504</name>
</gene>
<comment type="subcellular location">
    <subcellularLocation>
        <location evidence="1">Nucleus</location>
        <location evidence="1">Nucleolus</location>
    </subcellularLocation>
</comment>
<keyword evidence="3" id="KW-0698">rRNA processing</keyword>
<feature type="compositionally biased region" description="Acidic residues" evidence="7">
    <location>
        <begin position="400"/>
        <end position="419"/>
    </location>
</feature>
<feature type="compositionally biased region" description="Polar residues" evidence="7">
    <location>
        <begin position="194"/>
        <end position="203"/>
    </location>
</feature>
<dbReference type="EMBL" id="JAGHQL010000324">
    <property type="protein sequence ID" value="KAH0533874.1"/>
    <property type="molecule type" value="Genomic_DNA"/>
</dbReference>
<evidence type="ECO:0000256" key="2">
    <source>
        <dbReference type="ARBA" id="ARBA00022517"/>
    </source>
</evidence>
<organism evidence="8 9">
    <name type="scientific">Glutinoglossum americanum</name>
    <dbReference type="NCBI Taxonomy" id="1670608"/>
    <lineage>
        <taxon>Eukaryota</taxon>
        <taxon>Fungi</taxon>
        <taxon>Dikarya</taxon>
        <taxon>Ascomycota</taxon>
        <taxon>Pezizomycotina</taxon>
        <taxon>Geoglossomycetes</taxon>
        <taxon>Geoglossales</taxon>
        <taxon>Geoglossaceae</taxon>
        <taxon>Glutinoglossum</taxon>
    </lineage>
</organism>
<dbReference type="InterPro" id="IPR012173">
    <property type="entry name" value="Mpp10"/>
</dbReference>
<protein>
    <submittedName>
        <fullName evidence="8">Uncharacterized protein</fullName>
    </submittedName>
</protein>
<dbReference type="OrthoDB" id="445326at2759"/>
<keyword evidence="4" id="KW-0539">Nucleus</keyword>